<feature type="compositionally biased region" description="Basic and acidic residues" evidence="1">
    <location>
        <begin position="76"/>
        <end position="92"/>
    </location>
</feature>
<feature type="region of interest" description="Disordered" evidence="1">
    <location>
        <begin position="45"/>
        <end position="98"/>
    </location>
</feature>
<feature type="compositionally biased region" description="Pro residues" evidence="1">
    <location>
        <begin position="63"/>
        <end position="74"/>
    </location>
</feature>
<proteinExistence type="predicted"/>
<organism evidence="2 3">
    <name type="scientific">Pseudarthrobacter enclensis</name>
    <dbReference type="NCBI Taxonomy" id="993070"/>
    <lineage>
        <taxon>Bacteria</taxon>
        <taxon>Bacillati</taxon>
        <taxon>Actinomycetota</taxon>
        <taxon>Actinomycetes</taxon>
        <taxon>Micrococcales</taxon>
        <taxon>Micrococcaceae</taxon>
        <taxon>Pseudarthrobacter</taxon>
    </lineage>
</organism>
<protein>
    <submittedName>
        <fullName evidence="2">Uncharacterized protein</fullName>
    </submittedName>
</protein>
<evidence type="ECO:0000313" key="2">
    <source>
        <dbReference type="EMBL" id="MDP9889560.1"/>
    </source>
</evidence>
<accession>A0ABT9RWE7</accession>
<dbReference type="Proteomes" id="UP001226577">
    <property type="component" value="Unassembled WGS sequence"/>
</dbReference>
<dbReference type="EMBL" id="JAUSRE010000017">
    <property type="protein sequence ID" value="MDP9889560.1"/>
    <property type="molecule type" value="Genomic_DNA"/>
</dbReference>
<comment type="caution">
    <text evidence="2">The sequence shown here is derived from an EMBL/GenBank/DDBJ whole genome shotgun (WGS) entry which is preliminary data.</text>
</comment>
<sequence length="127" mass="14081">MPPSDQHRFYLTDSDTFVKLHWRTPSSSLSRSLLPRILSFLSGARPDPGRSWTTRPSTARLLPWPPMRTPPSPHSPGEERTDLRSERRDGAPDHPFTGRIVVTVSSSSTACPWTTSGQAVDVCQALS</sequence>
<keyword evidence="3" id="KW-1185">Reference proteome</keyword>
<evidence type="ECO:0000313" key="3">
    <source>
        <dbReference type="Proteomes" id="UP001226577"/>
    </source>
</evidence>
<evidence type="ECO:0000256" key="1">
    <source>
        <dbReference type="SAM" id="MobiDB-lite"/>
    </source>
</evidence>
<reference evidence="2 3" key="1">
    <citation type="submission" date="2023-07" db="EMBL/GenBank/DDBJ databases">
        <title>Sorghum-associated microbial communities from plants grown in Nebraska, USA.</title>
        <authorList>
            <person name="Schachtman D."/>
        </authorList>
    </citation>
    <scope>NUCLEOTIDE SEQUENCE [LARGE SCALE GENOMIC DNA]</scope>
    <source>
        <strain evidence="2 3">CC222</strain>
    </source>
</reference>
<gene>
    <name evidence="2" type="ORF">J2X98_003171</name>
</gene>
<name>A0ABT9RWE7_9MICC</name>